<proteinExistence type="predicted"/>
<dbReference type="Gene3D" id="3.50.50.60">
    <property type="entry name" value="FAD/NAD(P)-binding domain"/>
    <property type="match status" value="2"/>
</dbReference>
<gene>
    <name evidence="5" type="ORF">OW255_01070</name>
</gene>
<name>A0ABY7AF60_9FIRM</name>
<keyword evidence="3" id="KW-0274">FAD</keyword>
<reference evidence="5" key="1">
    <citation type="submission" date="2022-11" db="EMBL/GenBank/DDBJ databases">
        <title>Lacrimispora xylanolytica sy1, complete genome.</title>
        <authorList>
            <person name="Choi S."/>
        </authorList>
    </citation>
    <scope>NUCLEOTIDE SEQUENCE</scope>
    <source>
        <strain evidence="5">Sy1</strain>
    </source>
</reference>
<evidence type="ECO:0000256" key="3">
    <source>
        <dbReference type="ARBA" id="ARBA00022827"/>
    </source>
</evidence>
<evidence type="ECO:0000256" key="2">
    <source>
        <dbReference type="ARBA" id="ARBA00022630"/>
    </source>
</evidence>
<dbReference type="Proteomes" id="UP001163115">
    <property type="component" value="Chromosome"/>
</dbReference>
<dbReference type="PRINTS" id="PR00368">
    <property type="entry name" value="FADPNR"/>
</dbReference>
<feature type="domain" description="FAD/NAD(P)-binding" evidence="4">
    <location>
        <begin position="2"/>
        <end position="289"/>
    </location>
</feature>
<dbReference type="PANTHER" id="PTHR43429:SF3">
    <property type="entry name" value="NITRITE REDUCTASE [NAD(P)H]"/>
    <property type="match status" value="1"/>
</dbReference>
<sequence length="409" mass="45129">MTHVIIGVGAAGITAAKTIRELEPDARIIMISPDEYVHSRCMLHKYLSHERDEKTLSFIPENFFDASRINWIQKKAVSIDTARQEVILEDESRTAYDRLLIATGADSVIPPIMNFREAKNVFGLRNLSDAQNIRACSEKASKILIVGSGLVGMDAAYAFLEQGKDVTVLEMADRILPKQLDETAGKAYQKLFEEHGCKFILGRKTVLSTMPETDEITSVMLDDGSLIECDMVVVAAGVSPSVSCIKGSDIAIDRFIQVDDYLRTSCDHVYAAGDVNGIAGIWPNAMKQGKTAAYNMCGQSMIYEDKYGMKNTMNFYGLTTLSLGDGIAKEGDQVIVREDSESYKKAILRDGCLTSILIQGPIDYSGIYQYLIKNRICLDSVKTDIFHLSFADFYGIDGTGQFTYQAAGI</sequence>
<dbReference type="SUPFAM" id="SSF51905">
    <property type="entry name" value="FAD/NAD(P)-binding domain"/>
    <property type="match status" value="1"/>
</dbReference>
<keyword evidence="2" id="KW-0285">Flavoprotein</keyword>
<comment type="cofactor">
    <cofactor evidence="1">
        <name>FAD</name>
        <dbReference type="ChEBI" id="CHEBI:57692"/>
    </cofactor>
</comment>
<protein>
    <submittedName>
        <fullName evidence="5">FAD-dependent oxidoreductase</fullName>
    </submittedName>
</protein>
<dbReference type="Gene3D" id="3.30.390.30">
    <property type="match status" value="1"/>
</dbReference>
<dbReference type="RefSeq" id="WP_268115360.1">
    <property type="nucleotide sequence ID" value="NZ_CP113524.1"/>
</dbReference>
<dbReference type="InterPro" id="IPR023753">
    <property type="entry name" value="FAD/NAD-binding_dom"/>
</dbReference>
<dbReference type="EMBL" id="CP113524">
    <property type="protein sequence ID" value="WAJ24148.1"/>
    <property type="molecule type" value="Genomic_DNA"/>
</dbReference>
<evidence type="ECO:0000259" key="4">
    <source>
        <dbReference type="Pfam" id="PF07992"/>
    </source>
</evidence>
<dbReference type="InterPro" id="IPR050260">
    <property type="entry name" value="FAD-bd_OxRdtase"/>
</dbReference>
<dbReference type="InterPro" id="IPR036188">
    <property type="entry name" value="FAD/NAD-bd_sf"/>
</dbReference>
<keyword evidence="6" id="KW-1185">Reference proteome</keyword>
<evidence type="ECO:0000256" key="1">
    <source>
        <dbReference type="ARBA" id="ARBA00001974"/>
    </source>
</evidence>
<dbReference type="PRINTS" id="PR00411">
    <property type="entry name" value="PNDRDTASEI"/>
</dbReference>
<organism evidence="5 6">
    <name type="scientific">Lacrimispora xylanolytica</name>
    <dbReference type="NCBI Taxonomy" id="29375"/>
    <lineage>
        <taxon>Bacteria</taxon>
        <taxon>Bacillati</taxon>
        <taxon>Bacillota</taxon>
        <taxon>Clostridia</taxon>
        <taxon>Lachnospirales</taxon>
        <taxon>Lachnospiraceae</taxon>
        <taxon>Lacrimispora</taxon>
    </lineage>
</organism>
<dbReference type="InterPro" id="IPR016156">
    <property type="entry name" value="FAD/NAD-linked_Rdtase_dimer_sf"/>
</dbReference>
<accession>A0ABY7AF60</accession>
<evidence type="ECO:0000313" key="5">
    <source>
        <dbReference type="EMBL" id="WAJ24148.1"/>
    </source>
</evidence>
<evidence type="ECO:0000313" key="6">
    <source>
        <dbReference type="Proteomes" id="UP001163115"/>
    </source>
</evidence>
<dbReference type="Pfam" id="PF07992">
    <property type="entry name" value="Pyr_redox_2"/>
    <property type="match status" value="1"/>
</dbReference>
<dbReference type="PANTHER" id="PTHR43429">
    <property type="entry name" value="PYRIDINE NUCLEOTIDE-DISULFIDE OXIDOREDUCTASE DOMAIN-CONTAINING"/>
    <property type="match status" value="1"/>
</dbReference>